<dbReference type="Proteomes" id="UP000189067">
    <property type="component" value="Unassembled WGS sequence"/>
</dbReference>
<sequence length="303" mass="34042">MESENFELLENTDITTFLIDRPWVTYRTNADLEKLGARFGSPNPEGSNRLRRMSSIIKSTHASNRTSSLLSFLFSPAQLRPVINEYLAGSRFSQLKEIDNFVLEGLTGDVSKDILIVAEAIKRRVIQEINAILLYSNFKLVSSGNSWEIVAADNDIKISVPIKRINSGYISNLLAQGLDDLQDNDFDSVVTKSRTIVEEVFLQILADNNVECKHNGDISKYRNLVVKTLGMRPSKEWNPRVTKMISHLNGIIDLIAEMRNKDGDAHASNERVKIKAAEAELLLNTSVSVATYYLRISDRHTLG</sequence>
<feature type="domain" description="Abortive infection protein-like C-terminal" evidence="1">
    <location>
        <begin position="224"/>
        <end position="294"/>
    </location>
</feature>
<evidence type="ECO:0000313" key="5">
    <source>
        <dbReference type="Proteomes" id="UP000189067"/>
    </source>
</evidence>
<accession>A0A508YZ62</accession>
<reference evidence="3 5" key="1">
    <citation type="submission" date="2017-01" db="EMBL/GenBank/DDBJ databases">
        <title>In silico prediction, in vitro antibacterial spectrum and physicochemical properties of a putative bacteriocin produced by Lactobacillus rhamnosus strain L156.4.</title>
        <authorList>
            <person name="Silveira A.M."/>
            <person name="Monteiro A.S."/>
            <person name="Santos V.L."/>
            <person name="Nicoli J.R."/>
            <person name="Azevedo V."/>
            <person name="Soares S.C."/>
            <person name="Castro-Oliveira L."/>
            <person name="Dias-Souza M.V."/>
            <person name="Nardi R.M."/>
        </authorList>
    </citation>
    <scope>NUCLEOTIDE SEQUENCE [LARGE SCALE GENOMIC DNA]</scope>
    <source>
        <strain evidence="3 5">L156.4</strain>
    </source>
</reference>
<evidence type="ECO:0000313" key="7">
    <source>
        <dbReference type="Proteomes" id="UP000552935"/>
    </source>
</evidence>
<dbReference type="EMBL" id="JACCKI010000011">
    <property type="protein sequence ID" value="NZA05732.1"/>
    <property type="molecule type" value="Genomic_DNA"/>
</dbReference>
<proteinExistence type="predicted"/>
<comment type="caution">
    <text evidence="2">The sequence shown here is derived from an EMBL/GenBank/DDBJ whole genome shotgun (WGS) entry which is preliminary data.</text>
</comment>
<gene>
    <name evidence="3" type="ORF">BWR10_09415</name>
    <name evidence="4" type="ORF">E6L36_04955</name>
    <name evidence="2" type="ORF">H0N82_11715</name>
</gene>
<evidence type="ECO:0000313" key="4">
    <source>
        <dbReference type="EMBL" id="THC79808.1"/>
    </source>
</evidence>
<protein>
    <submittedName>
        <fullName evidence="2">Abortive infection family protein</fullName>
    </submittedName>
    <submittedName>
        <fullName evidence="3">Abortive phage resistance protein</fullName>
    </submittedName>
</protein>
<dbReference type="Proteomes" id="UP000552935">
    <property type="component" value="Unassembled WGS sequence"/>
</dbReference>
<dbReference type="InterPro" id="IPR026001">
    <property type="entry name" value="Abi-like_C"/>
</dbReference>
<dbReference type="AlphaFoldDB" id="A0A508YZ62"/>
<evidence type="ECO:0000313" key="2">
    <source>
        <dbReference type="EMBL" id="NZA05732.1"/>
    </source>
</evidence>
<reference evidence="2 7" key="3">
    <citation type="submission" date="2020-07" db="EMBL/GenBank/DDBJ databases">
        <title>Organ Donor 1.</title>
        <authorList>
            <person name="Marsh A.J."/>
            <person name="Azcarate-Peril M.A."/>
        </authorList>
    </citation>
    <scope>NUCLEOTIDE SEQUENCE [LARGE SCALE GENOMIC DNA]</scope>
    <source>
        <strain evidence="2 7">AMC0712</strain>
    </source>
</reference>
<reference evidence="4 6" key="2">
    <citation type="submission" date="2019-04" db="EMBL/GenBank/DDBJ databases">
        <title>Genome Announcement to Ensure Probiotic Safety of Lactobacillus rhamnosus UBLR-58.</title>
        <authorList>
            <person name="Sulthana A."/>
            <person name="Lakshmi S.G."/>
            <person name="Madempudi R.S."/>
        </authorList>
    </citation>
    <scope>NUCLEOTIDE SEQUENCE [LARGE SCALE GENOMIC DNA]</scope>
    <source>
        <strain evidence="4 6">UBLR-58</strain>
    </source>
</reference>
<dbReference type="Proteomes" id="UP000307517">
    <property type="component" value="Unassembled WGS sequence"/>
</dbReference>
<evidence type="ECO:0000313" key="3">
    <source>
        <dbReference type="EMBL" id="ONN74345.1"/>
    </source>
</evidence>
<dbReference type="EMBL" id="SSHM01000001">
    <property type="protein sequence ID" value="THC79808.1"/>
    <property type="molecule type" value="Genomic_DNA"/>
</dbReference>
<dbReference type="RefSeq" id="WP_014571443.1">
    <property type="nucleotide sequence ID" value="NZ_CABFNI010000014.1"/>
</dbReference>
<organism evidence="2 7">
    <name type="scientific">Lacticaseibacillus rhamnosus</name>
    <name type="common">Lactobacillus rhamnosus</name>
    <dbReference type="NCBI Taxonomy" id="47715"/>
    <lineage>
        <taxon>Bacteria</taxon>
        <taxon>Bacillati</taxon>
        <taxon>Bacillota</taxon>
        <taxon>Bacilli</taxon>
        <taxon>Lactobacillales</taxon>
        <taxon>Lactobacillaceae</taxon>
        <taxon>Lacticaseibacillus</taxon>
    </lineage>
</organism>
<dbReference type="Pfam" id="PF14355">
    <property type="entry name" value="Abi_C"/>
    <property type="match status" value="1"/>
</dbReference>
<dbReference type="EMBL" id="MTJY01000038">
    <property type="protein sequence ID" value="ONN74345.1"/>
    <property type="molecule type" value="Genomic_DNA"/>
</dbReference>
<name>A0A508YZ62_LACRH</name>
<evidence type="ECO:0000259" key="1">
    <source>
        <dbReference type="Pfam" id="PF14355"/>
    </source>
</evidence>
<evidence type="ECO:0000313" key="6">
    <source>
        <dbReference type="Proteomes" id="UP000307517"/>
    </source>
</evidence>